<keyword evidence="2" id="KW-0472">Membrane</keyword>
<evidence type="ECO:0000256" key="1">
    <source>
        <dbReference type="SAM" id="MobiDB-lite"/>
    </source>
</evidence>
<dbReference type="AlphaFoldDB" id="A0AAX6NDB6"/>
<reference evidence="4" key="2">
    <citation type="submission" date="2022-12" db="EMBL/GenBank/DDBJ databases">
        <authorList>
            <person name="Dechsakulwatana C."/>
            <person name="Rungsihiranrut A."/>
            <person name="Muangchinda C."/>
            <person name="Ningthoujam R."/>
            <person name="Klankeo P."/>
            <person name="Pinyakong O."/>
        </authorList>
    </citation>
    <scope>NUCLEOTIDE SEQUENCE</scope>
    <source>
        <strain evidence="4">TL01-2</strain>
    </source>
</reference>
<gene>
    <name evidence="4" type="ORF">O0Q50_22160</name>
</gene>
<evidence type="ECO:0000256" key="2">
    <source>
        <dbReference type="SAM" id="Phobius"/>
    </source>
</evidence>
<keyword evidence="2" id="KW-0812">Transmembrane</keyword>
<feature type="transmembrane region" description="Helical" evidence="2">
    <location>
        <begin position="285"/>
        <end position="305"/>
    </location>
</feature>
<feature type="transmembrane region" description="Helical" evidence="2">
    <location>
        <begin position="325"/>
        <end position="343"/>
    </location>
</feature>
<dbReference type="EMBL" id="JAPTGD010000002">
    <property type="protein sequence ID" value="MDU9693888.1"/>
    <property type="molecule type" value="Genomic_DNA"/>
</dbReference>
<name>A0AAX6NDB6_PRIAR</name>
<comment type="caution">
    <text evidence="4">The sequence shown here is derived from an EMBL/GenBank/DDBJ whole genome shotgun (WGS) entry which is preliminary data.</text>
</comment>
<dbReference type="RefSeq" id="WP_316911105.1">
    <property type="nucleotide sequence ID" value="NZ_JAPTGD010000002.1"/>
</dbReference>
<evidence type="ECO:0000313" key="4">
    <source>
        <dbReference type="EMBL" id="MDU9693888.1"/>
    </source>
</evidence>
<keyword evidence="2" id="KW-1133">Transmembrane helix</keyword>
<feature type="signal peptide" evidence="3">
    <location>
        <begin position="1"/>
        <end position="20"/>
    </location>
</feature>
<organism evidence="4 5">
    <name type="scientific">Priestia aryabhattai</name>
    <name type="common">Bacillus aryabhattai</name>
    <dbReference type="NCBI Taxonomy" id="412384"/>
    <lineage>
        <taxon>Bacteria</taxon>
        <taxon>Bacillati</taxon>
        <taxon>Bacillota</taxon>
        <taxon>Bacilli</taxon>
        <taxon>Bacillales</taxon>
        <taxon>Bacillaceae</taxon>
        <taxon>Priestia</taxon>
    </lineage>
</organism>
<accession>A0AAX6NDB6</accession>
<keyword evidence="3" id="KW-0732">Signal</keyword>
<feature type="transmembrane region" description="Helical" evidence="2">
    <location>
        <begin position="355"/>
        <end position="374"/>
    </location>
</feature>
<evidence type="ECO:0000256" key="3">
    <source>
        <dbReference type="SAM" id="SignalP"/>
    </source>
</evidence>
<protein>
    <recommendedName>
        <fullName evidence="6">TrbL/VirB6 plasmid conjugal transfer protein</fullName>
    </recommendedName>
</protein>
<feature type="chain" id="PRO_5043556593" description="TrbL/VirB6 plasmid conjugal transfer protein" evidence="3">
    <location>
        <begin position="21"/>
        <end position="486"/>
    </location>
</feature>
<feature type="transmembrane region" description="Helical" evidence="2">
    <location>
        <begin position="133"/>
        <end position="160"/>
    </location>
</feature>
<reference evidence="4" key="1">
    <citation type="journal article" date="2022" name="J Environ Chem Eng">
        <title>Biodegradation of petroleum oil using a constructed nonpathogenic and heavy metal-tolerant bacterial consortium isolated from marine sponges.</title>
        <authorList>
            <person name="Dechsakulwatana C."/>
            <person name="Rungsihiranrut A."/>
            <person name="Muangchinda C."/>
            <person name="Ningthoujam R."/>
            <person name="Klankeo P."/>
            <person name="Pinyakong O."/>
        </authorList>
    </citation>
    <scope>NUCLEOTIDE SEQUENCE</scope>
    <source>
        <strain evidence="4">TL01-2</strain>
    </source>
</reference>
<feature type="region of interest" description="Disordered" evidence="1">
    <location>
        <begin position="465"/>
        <end position="486"/>
    </location>
</feature>
<evidence type="ECO:0008006" key="6">
    <source>
        <dbReference type="Google" id="ProtNLM"/>
    </source>
</evidence>
<feature type="transmembrane region" description="Helical" evidence="2">
    <location>
        <begin position="180"/>
        <end position="198"/>
    </location>
</feature>
<evidence type="ECO:0000313" key="5">
    <source>
        <dbReference type="Proteomes" id="UP001269400"/>
    </source>
</evidence>
<feature type="transmembrane region" description="Helical" evidence="2">
    <location>
        <begin position="251"/>
        <end position="273"/>
    </location>
</feature>
<dbReference type="Proteomes" id="UP001269400">
    <property type="component" value="Unassembled WGS sequence"/>
</dbReference>
<sequence>MFKKTLFMLLSFFIFFSAVGPPLVTVYAKEEAVTSKKYGTQFMGKLAFDKDSCSESYNKFYTKINDIQQDKFKFDGDDEISGFAGKAVDLLNSIMIYIGNLVSKWIFDAACYLGFAPSQLLQVMFFPVVLENFSFIGTLSSVVSTISILVLGIVTVLGIYELNRKEGTIGEEIVSKVGMFLFAGGMIAFSGYILQGIFDIANVLGYFVSHYQVDVNIAGKKDVVPVDLLNFPTIFSTYLEFAFAPDVLNEIPGFSVGLLGVMTLVKLIVIIFMIKDLLQIAVYGLKRLITLVSSAILVPILAGLIPSYKTKDIFSQYFKTVVTSAFAPVVFGIIYLASAPFVINDMVNMISAPLLKVFILAFYLNILTAIPGYVDQLLGSYNTLGNGHKFERGIARMNLPGFFKGEAQDMHLATRNKYKEIRAADAKSGTKRSFANRATRAFASSAASHTKSKITRAAFGQQYSKDRKEAAKANRVQRVKIEQDDK</sequence>
<proteinExistence type="predicted"/>